<evidence type="ECO:0008006" key="5">
    <source>
        <dbReference type="Google" id="ProtNLM"/>
    </source>
</evidence>
<gene>
    <name evidence="3" type="ORF">GOP47_0007934</name>
</gene>
<dbReference type="EMBL" id="JABFUD020000007">
    <property type="protein sequence ID" value="KAI5078110.1"/>
    <property type="molecule type" value="Genomic_DNA"/>
</dbReference>
<feature type="compositionally biased region" description="Low complexity" evidence="1">
    <location>
        <begin position="376"/>
        <end position="398"/>
    </location>
</feature>
<keyword evidence="2" id="KW-1133">Transmembrane helix</keyword>
<feature type="transmembrane region" description="Helical" evidence="2">
    <location>
        <begin position="468"/>
        <end position="493"/>
    </location>
</feature>
<keyword evidence="4" id="KW-1185">Reference proteome</keyword>
<evidence type="ECO:0000256" key="1">
    <source>
        <dbReference type="SAM" id="MobiDB-lite"/>
    </source>
</evidence>
<keyword evidence="2" id="KW-0812">Transmembrane</keyword>
<reference evidence="3" key="1">
    <citation type="submission" date="2021-01" db="EMBL/GenBank/DDBJ databases">
        <title>Adiantum capillus-veneris genome.</title>
        <authorList>
            <person name="Fang Y."/>
            <person name="Liao Q."/>
        </authorList>
    </citation>
    <scope>NUCLEOTIDE SEQUENCE</scope>
    <source>
        <strain evidence="3">H3</strain>
        <tissue evidence="3">Leaf</tissue>
    </source>
</reference>
<dbReference type="Proteomes" id="UP000886520">
    <property type="component" value="Chromosome 7"/>
</dbReference>
<organism evidence="3 4">
    <name type="scientific">Adiantum capillus-veneris</name>
    <name type="common">Maidenhair fern</name>
    <dbReference type="NCBI Taxonomy" id="13818"/>
    <lineage>
        <taxon>Eukaryota</taxon>
        <taxon>Viridiplantae</taxon>
        <taxon>Streptophyta</taxon>
        <taxon>Embryophyta</taxon>
        <taxon>Tracheophyta</taxon>
        <taxon>Polypodiopsida</taxon>
        <taxon>Polypodiidae</taxon>
        <taxon>Polypodiales</taxon>
        <taxon>Pteridineae</taxon>
        <taxon>Pteridaceae</taxon>
        <taxon>Vittarioideae</taxon>
        <taxon>Adiantum</taxon>
    </lineage>
</organism>
<feature type="region of interest" description="Disordered" evidence="1">
    <location>
        <begin position="321"/>
        <end position="341"/>
    </location>
</feature>
<evidence type="ECO:0000313" key="4">
    <source>
        <dbReference type="Proteomes" id="UP000886520"/>
    </source>
</evidence>
<dbReference type="AlphaFoldDB" id="A0A9D4V280"/>
<sequence length="512" mass="54859">MSRDSSSFASSPRGGLCKALKDMKIKVATHTGMSLTFVELVATSPAVVLLPVLPSSPRSPSALLHRWMHQHSYTLSHPFSSSETRRSSTEAATSCSDAETVMETSTFDVAHSTENPVCCNVPFPSCSMLNEQPSPSPYALCSCHMKGSHTSATGLCGTSARRIFSSSSSACTPSTTQCNEPCGHMALFSTPCDMSCRQQFGFVPDNCMSVNNINVDTSAVELMRERSLCSNSRGSMSFASVWEHASNIVSGTARPMLCFIITLVFGLIEIIKSSSLSFVRGGDISKGALSPLHSGDFNHSVRAIKAVNGETIEMDNEFERHETTTARHQSPQTSKTGRQRSKLLRNKLRSSFKNLSVQVPRNAFAPLQLNASSLSLSSTSSSPLASPSSVSPAGSCSARTKKIGTPRSPGLACRLTKSFNQRASQCSPTSGTCFSPPPSQPEARQQTLKRLTTMANSNDTMLASLVSFPLALCGLFFGKLFAGGVVTTWLLILSMASSTRKGRRNLSPPCQM</sequence>
<protein>
    <recommendedName>
        <fullName evidence="5">Transmembrane protein</fullName>
    </recommendedName>
</protein>
<dbReference type="OrthoDB" id="10542792at2759"/>
<name>A0A9D4V280_ADICA</name>
<feature type="compositionally biased region" description="Polar residues" evidence="1">
    <location>
        <begin position="326"/>
        <end position="336"/>
    </location>
</feature>
<evidence type="ECO:0000313" key="3">
    <source>
        <dbReference type="EMBL" id="KAI5078110.1"/>
    </source>
</evidence>
<proteinExistence type="predicted"/>
<accession>A0A9D4V280</accession>
<evidence type="ECO:0000256" key="2">
    <source>
        <dbReference type="SAM" id="Phobius"/>
    </source>
</evidence>
<keyword evidence="2" id="KW-0472">Membrane</keyword>
<comment type="caution">
    <text evidence="3">The sequence shown here is derived from an EMBL/GenBank/DDBJ whole genome shotgun (WGS) entry which is preliminary data.</text>
</comment>
<feature type="region of interest" description="Disordered" evidence="1">
    <location>
        <begin position="376"/>
        <end position="408"/>
    </location>
</feature>